<name>A0A1I8AUC3_9BILA</name>
<feature type="transmembrane region" description="Helical" evidence="1">
    <location>
        <begin position="263"/>
        <end position="284"/>
    </location>
</feature>
<feature type="transmembrane region" description="Helical" evidence="1">
    <location>
        <begin position="232"/>
        <end position="257"/>
    </location>
</feature>
<keyword evidence="1" id="KW-0812">Transmembrane</keyword>
<dbReference type="WBParaSite" id="L893_g8981.t1">
    <property type="protein sequence ID" value="L893_g8981.t1"/>
    <property type="gene ID" value="L893_g8981"/>
</dbReference>
<feature type="transmembrane region" description="Helical" evidence="1">
    <location>
        <begin position="175"/>
        <end position="205"/>
    </location>
</feature>
<evidence type="ECO:0000313" key="3">
    <source>
        <dbReference type="WBParaSite" id="L893_g8981.t1"/>
    </source>
</evidence>
<feature type="transmembrane region" description="Helical" evidence="1">
    <location>
        <begin position="6"/>
        <end position="28"/>
    </location>
</feature>
<keyword evidence="1" id="KW-0472">Membrane</keyword>
<feature type="transmembrane region" description="Helical" evidence="1">
    <location>
        <begin position="40"/>
        <end position="67"/>
    </location>
</feature>
<reference evidence="3" key="1">
    <citation type="submission" date="2016-11" db="UniProtKB">
        <authorList>
            <consortium name="WormBaseParasite"/>
        </authorList>
    </citation>
    <scope>IDENTIFICATION</scope>
</reference>
<evidence type="ECO:0000313" key="2">
    <source>
        <dbReference type="Proteomes" id="UP000095287"/>
    </source>
</evidence>
<proteinExistence type="predicted"/>
<keyword evidence="2" id="KW-1185">Reference proteome</keyword>
<dbReference type="AlphaFoldDB" id="A0A1I8AUC3"/>
<accession>A0A1I8AUC3</accession>
<organism evidence="2 3">
    <name type="scientific">Steinernema glaseri</name>
    <dbReference type="NCBI Taxonomy" id="37863"/>
    <lineage>
        <taxon>Eukaryota</taxon>
        <taxon>Metazoa</taxon>
        <taxon>Ecdysozoa</taxon>
        <taxon>Nematoda</taxon>
        <taxon>Chromadorea</taxon>
        <taxon>Rhabditida</taxon>
        <taxon>Tylenchina</taxon>
        <taxon>Panagrolaimomorpha</taxon>
        <taxon>Strongyloidoidea</taxon>
        <taxon>Steinernematidae</taxon>
        <taxon>Steinernema</taxon>
    </lineage>
</organism>
<keyword evidence="1" id="KW-1133">Transmembrane helix</keyword>
<dbReference type="Proteomes" id="UP000095287">
    <property type="component" value="Unplaced"/>
</dbReference>
<sequence>MLKEVVIAEFCVIIVFGLTTIIALLLSFRMKPVKTVWKQCPPLCLILVTNGVAATLSTCFALQWILFNFGAIRNVADNVFFLSVLGRTVTIIQQFNSCSEIGLFAQRIFHILQPLAGLKKFYLVAAFILSVMFFTISTLPMYSIIFTATTVGNRVPDGCFSLSCMPSGALSRTVFGISLGFVQVVFNVSTALITTCLGVAMLYLLRKRAKNDTSNDTSIQERQKSSFSRYVFLTRFFSQTLLFNLDIILSTTAHILIGNYIGPFAVLGAGVSFTVETLAYYSLFRKYNVNVAVK</sequence>
<feature type="transmembrane region" description="Helical" evidence="1">
    <location>
        <begin position="121"/>
        <end position="145"/>
    </location>
</feature>
<evidence type="ECO:0000256" key="1">
    <source>
        <dbReference type="SAM" id="Phobius"/>
    </source>
</evidence>
<protein>
    <submittedName>
        <fullName evidence="3">Serpentine Receptor, class BC (Class B-like)</fullName>
    </submittedName>
</protein>